<evidence type="ECO:0000313" key="2">
    <source>
        <dbReference type="EMBL" id="OXA48334.1"/>
    </source>
</evidence>
<feature type="domain" description="BTB" evidence="1">
    <location>
        <begin position="153"/>
        <end position="221"/>
    </location>
</feature>
<accession>A0A226DU37</accession>
<dbReference type="OrthoDB" id="5814172at2759"/>
<reference evidence="2 3" key="1">
    <citation type="submission" date="2015-12" db="EMBL/GenBank/DDBJ databases">
        <title>The genome of Folsomia candida.</title>
        <authorList>
            <person name="Faddeeva A."/>
            <person name="Derks M.F."/>
            <person name="Anvar Y."/>
            <person name="Smit S."/>
            <person name="Van Straalen N."/>
            <person name="Roelofs D."/>
        </authorList>
    </citation>
    <scope>NUCLEOTIDE SEQUENCE [LARGE SCALE GENOMIC DNA]</scope>
    <source>
        <strain evidence="2 3">VU population</strain>
        <tissue evidence="2">Whole body</tissue>
    </source>
</reference>
<dbReference type="PANTHER" id="PTHR24413">
    <property type="entry name" value="SPECKLE-TYPE POZ PROTEIN"/>
    <property type="match status" value="1"/>
</dbReference>
<keyword evidence="3" id="KW-1185">Reference proteome</keyword>
<protein>
    <submittedName>
        <fullName evidence="2">RCC1 and BTB domain-containing protein 1</fullName>
    </submittedName>
</protein>
<dbReference type="InterPro" id="IPR000210">
    <property type="entry name" value="BTB/POZ_dom"/>
</dbReference>
<dbReference type="AlphaFoldDB" id="A0A226DU37"/>
<organism evidence="2 3">
    <name type="scientific">Folsomia candida</name>
    <name type="common">Springtail</name>
    <dbReference type="NCBI Taxonomy" id="158441"/>
    <lineage>
        <taxon>Eukaryota</taxon>
        <taxon>Metazoa</taxon>
        <taxon>Ecdysozoa</taxon>
        <taxon>Arthropoda</taxon>
        <taxon>Hexapoda</taxon>
        <taxon>Collembola</taxon>
        <taxon>Entomobryomorpha</taxon>
        <taxon>Isotomoidea</taxon>
        <taxon>Isotomidae</taxon>
        <taxon>Proisotominae</taxon>
        <taxon>Folsomia</taxon>
    </lineage>
</organism>
<evidence type="ECO:0000313" key="3">
    <source>
        <dbReference type="Proteomes" id="UP000198287"/>
    </source>
</evidence>
<dbReference type="InterPro" id="IPR011333">
    <property type="entry name" value="SKP1/BTB/POZ_sf"/>
</dbReference>
<dbReference type="STRING" id="158441.A0A226DU37"/>
<dbReference type="Proteomes" id="UP000198287">
    <property type="component" value="Unassembled WGS sequence"/>
</dbReference>
<gene>
    <name evidence="2" type="ORF">Fcan01_17358</name>
</gene>
<dbReference type="EMBL" id="LNIX01000012">
    <property type="protein sequence ID" value="OXA48334.1"/>
    <property type="molecule type" value="Genomic_DNA"/>
</dbReference>
<dbReference type="SUPFAM" id="SSF54695">
    <property type="entry name" value="POZ domain"/>
    <property type="match status" value="1"/>
</dbReference>
<dbReference type="SMART" id="SM00225">
    <property type="entry name" value="BTB"/>
    <property type="match status" value="1"/>
</dbReference>
<sequence length="316" mass="35920">MSCVSLVDGTLLGGSGRFSSMKDFGSCIAIKFPQHIHILEGPQLALSATGQNIYANEIAATRRSLFALTVEGKVHSWRYCNTEWRTNPLVAEFKDVQDIKVCWMEDVCVVELKNSVRFACYIVGLDMARVVDYCEQKMRPTLGEDLWRSKESMDVSFSVEGKVISVHKLILTCRSEYFAKMFSGEWSEAKKGSATEIKDTKYGTFEALLFHIYHEKVTFAEDEYENIYDLMKLADCYCDVKIRRECEQILVRNINAENAFFLVRNAVSANALDLEEKVTKYILDNRLVKATLSAGELVDLPGRETFDKFAMAANHR</sequence>
<comment type="caution">
    <text evidence="2">The sequence shown here is derived from an EMBL/GenBank/DDBJ whole genome shotgun (WGS) entry which is preliminary data.</text>
</comment>
<dbReference type="Pfam" id="PF00651">
    <property type="entry name" value="BTB"/>
    <property type="match status" value="1"/>
</dbReference>
<evidence type="ECO:0000259" key="1">
    <source>
        <dbReference type="PROSITE" id="PS50097"/>
    </source>
</evidence>
<dbReference type="PROSITE" id="PS50097">
    <property type="entry name" value="BTB"/>
    <property type="match status" value="1"/>
</dbReference>
<dbReference type="Gene3D" id="3.30.710.10">
    <property type="entry name" value="Potassium Channel Kv1.1, Chain A"/>
    <property type="match status" value="1"/>
</dbReference>
<name>A0A226DU37_FOLCA</name>
<proteinExistence type="predicted"/>